<gene>
    <name evidence="1" type="ORF">EYC79_09630</name>
</gene>
<dbReference type="RefSeq" id="WP_130977820.1">
    <property type="nucleotide sequence ID" value="NZ_SISF01000028.1"/>
</dbReference>
<dbReference type="PANTHER" id="PTHR34822">
    <property type="entry name" value="GRPB DOMAIN PROTEIN (AFU_ORTHOLOGUE AFUA_1G01530)"/>
    <property type="match status" value="1"/>
</dbReference>
<dbReference type="EMBL" id="SISF01000028">
    <property type="protein sequence ID" value="TBN13456.1"/>
    <property type="molecule type" value="Genomic_DNA"/>
</dbReference>
<dbReference type="GeneID" id="301041439"/>
<dbReference type="Pfam" id="PF04229">
    <property type="entry name" value="GrpB"/>
    <property type="match status" value="1"/>
</dbReference>
<dbReference type="InterPro" id="IPR043519">
    <property type="entry name" value="NT_sf"/>
</dbReference>
<dbReference type="InterPro" id="IPR007344">
    <property type="entry name" value="GrpB/CoaE"/>
</dbReference>
<comment type="caution">
    <text evidence="1">The sequence shown here is derived from an EMBL/GenBank/DDBJ whole genome shotgun (WGS) entry which is preliminary data.</text>
</comment>
<dbReference type="PANTHER" id="PTHR34822:SF1">
    <property type="entry name" value="GRPB FAMILY PROTEIN"/>
    <property type="match status" value="1"/>
</dbReference>
<organism evidence="1 2">
    <name type="scientific">Agrobacterium cavarae</name>
    <dbReference type="NCBI Taxonomy" id="2528239"/>
    <lineage>
        <taxon>Bacteria</taxon>
        <taxon>Pseudomonadati</taxon>
        <taxon>Pseudomonadota</taxon>
        <taxon>Alphaproteobacteria</taxon>
        <taxon>Hyphomicrobiales</taxon>
        <taxon>Rhizobiaceae</taxon>
        <taxon>Rhizobium/Agrobacterium group</taxon>
        <taxon>Agrobacterium</taxon>
    </lineage>
</organism>
<dbReference type="Proteomes" id="UP000294239">
    <property type="component" value="Unassembled WGS sequence"/>
</dbReference>
<sequence length="172" mass="19278">MGTFVKIVPYNADWPRLYFETRDRLEALLGDIAEGIEHVGSTAVPGLAAKPYIDMDVVLKHSTQMEDGRARMQAAGLEPRGSRHGDGVFAFMLRDPLPGLRVYLCPPNSLTHQNRLRFRDILRQNPSIANHYATLKMALAEKYKNDCDAYTRAKSDFIRETLNTDTSPASAP</sequence>
<accession>A0ABY1Y9U6</accession>
<name>A0ABY1Y9U6_9HYPH</name>
<reference evidence="1 2" key="1">
    <citation type="submission" date="2019-02" db="EMBL/GenBank/DDBJ databases">
        <title>Current taxonomic status of genus Agrobacterium and description of Agrobacterium cavarae sp. nov. isolated from maize roots.</title>
        <authorList>
            <person name="Flores-Felix J.D."/>
            <person name="Menendez E."/>
            <person name="Ramirez-Bahena M.H."/>
            <person name="Garcia-Fraile P."/>
            <person name="Velazquez E."/>
        </authorList>
    </citation>
    <scope>NUCLEOTIDE SEQUENCE [LARGE SCALE GENOMIC DNA]</scope>
    <source>
        <strain evidence="1 2">RZME10</strain>
    </source>
</reference>
<dbReference type="Gene3D" id="3.30.460.10">
    <property type="entry name" value="Beta Polymerase, domain 2"/>
    <property type="match status" value="1"/>
</dbReference>
<evidence type="ECO:0000313" key="1">
    <source>
        <dbReference type="EMBL" id="TBN13456.1"/>
    </source>
</evidence>
<protein>
    <submittedName>
        <fullName evidence="1">GrpB family protein</fullName>
    </submittedName>
</protein>
<dbReference type="SUPFAM" id="SSF81301">
    <property type="entry name" value="Nucleotidyltransferase"/>
    <property type="match status" value="1"/>
</dbReference>
<proteinExistence type="predicted"/>
<evidence type="ECO:0000313" key="2">
    <source>
        <dbReference type="Proteomes" id="UP000294239"/>
    </source>
</evidence>
<keyword evidence="2" id="KW-1185">Reference proteome</keyword>